<dbReference type="PANTHER" id="PTHR45656">
    <property type="entry name" value="PROTEIN CBR-CLEC-78"/>
    <property type="match status" value="1"/>
</dbReference>
<dbReference type="FunFam" id="2.10.70.10:FF:000014">
    <property type="entry name" value="Membrane cofactor protein"/>
    <property type="match status" value="1"/>
</dbReference>
<evidence type="ECO:0000256" key="8">
    <source>
        <dbReference type="PROSITE-ProRule" id="PRU00302"/>
    </source>
</evidence>
<keyword evidence="4" id="KW-0677">Repeat</keyword>
<feature type="disulfide bond" evidence="8">
    <location>
        <begin position="468"/>
        <end position="495"/>
    </location>
</feature>
<dbReference type="PROSITE" id="PS50923">
    <property type="entry name" value="SUSHI"/>
    <property type="match status" value="8"/>
</dbReference>
<feature type="domain" description="Sushi" evidence="10">
    <location>
        <begin position="85"/>
        <end position="147"/>
    </location>
</feature>
<keyword evidence="5" id="KW-0472">Membrane</keyword>
<keyword evidence="6 8" id="KW-1015">Disulfide bond</keyword>
<proteinExistence type="predicted"/>
<dbReference type="CDD" id="cd00041">
    <property type="entry name" value="CUB"/>
    <property type="match status" value="1"/>
</dbReference>
<comment type="caution">
    <text evidence="8">Lacks conserved residue(s) required for the propagation of feature annotation.</text>
</comment>
<protein>
    <submittedName>
        <fullName evidence="11">Uncharacterized protein</fullName>
    </submittedName>
</protein>
<dbReference type="SMART" id="SM00042">
    <property type="entry name" value="CUB"/>
    <property type="match status" value="1"/>
</dbReference>
<evidence type="ECO:0000256" key="2">
    <source>
        <dbReference type="ARBA" id="ARBA00022659"/>
    </source>
</evidence>
<evidence type="ECO:0000259" key="9">
    <source>
        <dbReference type="PROSITE" id="PS01180"/>
    </source>
</evidence>
<feature type="domain" description="Sushi" evidence="10">
    <location>
        <begin position="148"/>
        <end position="209"/>
    </location>
</feature>
<evidence type="ECO:0000259" key="10">
    <source>
        <dbReference type="PROSITE" id="PS50923"/>
    </source>
</evidence>
<evidence type="ECO:0000256" key="7">
    <source>
        <dbReference type="ARBA" id="ARBA00023180"/>
    </source>
</evidence>
<dbReference type="SMART" id="SM00032">
    <property type="entry name" value="CCP"/>
    <property type="match status" value="8"/>
</dbReference>
<dbReference type="GO" id="GO:0016020">
    <property type="term" value="C:membrane"/>
    <property type="evidence" value="ECO:0007669"/>
    <property type="project" value="UniProtKB-SubCell"/>
</dbReference>
<feature type="domain" description="Sushi" evidence="10">
    <location>
        <begin position="498"/>
        <end position="556"/>
    </location>
</feature>
<sequence length="587" mass="64629">MCSWLINVEKGYNMTLHFELFQTEKEFDILEIFDGPNIYGQSLASLSGDIETPFSLTTAGHQLLLRWSSDHGTNRRGFHIRYVAMYCSTPDSPQHGFVVSQTGGHLNSMVRWACDRGYKLIGKGTAVCKKTPYDFYAWDSPVPACQAVSCGVPIAPVNGGVLATDYSVATRVTYFCNNGYRLSSKELTTTVCQPDGTWSNHNKIPRCIVIMCPSLSSFSLDHGKWRIVNGSHYEYGTKIIFTCNPGFYRVGPAHIQCLANGVWSWRSERPRCRSDGFNYNDVVRFSCNKGYTLEGPSTAQCQASRQWSRQPPTCRVVNCTDPGIPANSIRESKIEHGNFTFGSVVFYDCNPGYYLFGSSVLTCLPVGHWDKPLPECIEVDCNHPGAPPHGVMSGEKFTFGSMVRYSCSGERLLIGDSSLTCQLNGHWSGPLPHCSGDSAGACGDPGTPAHASREAGNFKVRSKVRFTCAVGHTLYGSAERICFPNGTWSGRQPFCKPVQCGNPTTPAHGRISRVDGTTFSHSIVYSCMEDYFLTGSPTRQCLANGTWSGAAPNCTIQGHRNAININKMPRLAQCAFIKEAIIFTVHR</sequence>
<evidence type="ECO:0000313" key="12">
    <source>
        <dbReference type="Proteomes" id="UP000518266"/>
    </source>
</evidence>
<dbReference type="InterPro" id="IPR051277">
    <property type="entry name" value="SEZ6_CSMD_C4BPB_Regulators"/>
</dbReference>
<feature type="disulfide bond" evidence="8">
    <location>
        <begin position="407"/>
        <end position="434"/>
    </location>
</feature>
<evidence type="ECO:0000256" key="3">
    <source>
        <dbReference type="ARBA" id="ARBA00022729"/>
    </source>
</evidence>
<name>A0A7J5XSH7_DISMA</name>
<dbReference type="OrthoDB" id="8946020at2759"/>
<dbReference type="Pfam" id="PF00431">
    <property type="entry name" value="CUB"/>
    <property type="match status" value="1"/>
</dbReference>
<dbReference type="Gene3D" id="2.10.70.10">
    <property type="entry name" value="Complement Module, domain 1"/>
    <property type="match status" value="8"/>
</dbReference>
<keyword evidence="3" id="KW-0732">Signal</keyword>
<dbReference type="InterPro" id="IPR035976">
    <property type="entry name" value="Sushi/SCR/CCP_sf"/>
</dbReference>
<feature type="domain" description="Sushi" evidence="10">
    <location>
        <begin position="210"/>
        <end position="274"/>
    </location>
</feature>
<comment type="subcellular location">
    <subcellularLocation>
        <location evidence="1">Membrane</location>
    </subcellularLocation>
</comment>
<dbReference type="PANTHER" id="PTHR45656:SF4">
    <property type="entry name" value="PROTEIN CBR-CLEC-78"/>
    <property type="match status" value="1"/>
</dbReference>
<organism evidence="11 12">
    <name type="scientific">Dissostichus mawsoni</name>
    <name type="common">Antarctic cod</name>
    <dbReference type="NCBI Taxonomy" id="36200"/>
    <lineage>
        <taxon>Eukaryota</taxon>
        <taxon>Metazoa</taxon>
        <taxon>Chordata</taxon>
        <taxon>Craniata</taxon>
        <taxon>Vertebrata</taxon>
        <taxon>Euteleostomi</taxon>
        <taxon>Actinopterygii</taxon>
        <taxon>Neopterygii</taxon>
        <taxon>Teleostei</taxon>
        <taxon>Neoteleostei</taxon>
        <taxon>Acanthomorphata</taxon>
        <taxon>Eupercaria</taxon>
        <taxon>Perciformes</taxon>
        <taxon>Notothenioidei</taxon>
        <taxon>Nototheniidae</taxon>
        <taxon>Dissostichus</taxon>
    </lineage>
</organism>
<feature type="domain" description="Sushi" evidence="10">
    <location>
        <begin position="379"/>
        <end position="436"/>
    </location>
</feature>
<dbReference type="InterPro" id="IPR000436">
    <property type="entry name" value="Sushi_SCR_CCP_dom"/>
</dbReference>
<gene>
    <name evidence="11" type="ORF">F7725_018767</name>
</gene>
<dbReference type="Gene3D" id="2.60.120.290">
    <property type="entry name" value="Spermadhesin, CUB domain"/>
    <property type="match status" value="1"/>
</dbReference>
<dbReference type="CDD" id="cd00033">
    <property type="entry name" value="CCP"/>
    <property type="match status" value="8"/>
</dbReference>
<evidence type="ECO:0000256" key="4">
    <source>
        <dbReference type="ARBA" id="ARBA00022737"/>
    </source>
</evidence>
<keyword evidence="12" id="KW-1185">Reference proteome</keyword>
<feature type="disulfide bond" evidence="8">
    <location>
        <begin position="287"/>
        <end position="314"/>
    </location>
</feature>
<reference evidence="11 12" key="1">
    <citation type="submission" date="2020-03" db="EMBL/GenBank/DDBJ databases">
        <title>Dissostichus mawsoni Genome sequencing and assembly.</title>
        <authorList>
            <person name="Park H."/>
        </authorList>
    </citation>
    <scope>NUCLEOTIDE SEQUENCE [LARGE SCALE GENOMIC DNA]</scope>
    <source>
        <strain evidence="11">DM0001</strain>
        <tissue evidence="11">Muscle</tissue>
    </source>
</reference>
<keyword evidence="7" id="KW-0325">Glycoprotein</keyword>
<feature type="domain" description="Sushi" evidence="10">
    <location>
        <begin position="277"/>
        <end position="316"/>
    </location>
</feature>
<dbReference type="AlphaFoldDB" id="A0A7J5XSH7"/>
<dbReference type="EMBL" id="JAAKFY010000021">
    <property type="protein sequence ID" value="KAF3840050.1"/>
    <property type="molecule type" value="Genomic_DNA"/>
</dbReference>
<evidence type="ECO:0000256" key="6">
    <source>
        <dbReference type="ARBA" id="ARBA00023157"/>
    </source>
</evidence>
<dbReference type="Pfam" id="PF00084">
    <property type="entry name" value="Sushi"/>
    <property type="match status" value="7"/>
</dbReference>
<dbReference type="InterPro" id="IPR035914">
    <property type="entry name" value="Sperma_CUB_dom_sf"/>
</dbReference>
<dbReference type="PROSITE" id="PS01180">
    <property type="entry name" value="CUB"/>
    <property type="match status" value="1"/>
</dbReference>
<evidence type="ECO:0000256" key="5">
    <source>
        <dbReference type="ARBA" id="ARBA00023136"/>
    </source>
</evidence>
<dbReference type="SUPFAM" id="SSF49854">
    <property type="entry name" value="Spermadhesin, CUB domain"/>
    <property type="match status" value="1"/>
</dbReference>
<feature type="domain" description="Sushi" evidence="10">
    <location>
        <begin position="440"/>
        <end position="497"/>
    </location>
</feature>
<feature type="disulfide bond" evidence="8">
    <location>
        <begin position="527"/>
        <end position="554"/>
    </location>
</feature>
<keyword evidence="2 8" id="KW-0768">Sushi</keyword>
<accession>A0A7J5XSH7</accession>
<dbReference type="FunFam" id="2.10.70.10:FF:000002">
    <property type="entry name" value="CUB and Sushi multiple domains 3"/>
    <property type="match status" value="1"/>
</dbReference>
<dbReference type="FunFam" id="2.10.70.10:FF:000011">
    <property type="entry name" value="CUB and sushi domain-containing protein 3 isoform A"/>
    <property type="match status" value="2"/>
</dbReference>
<comment type="caution">
    <text evidence="11">The sequence shown here is derived from an EMBL/GenBank/DDBJ whole genome shotgun (WGS) entry which is preliminary data.</text>
</comment>
<evidence type="ECO:0000256" key="1">
    <source>
        <dbReference type="ARBA" id="ARBA00004370"/>
    </source>
</evidence>
<feature type="disulfide bond" evidence="8">
    <location>
        <begin position="349"/>
        <end position="376"/>
    </location>
</feature>
<dbReference type="Proteomes" id="UP000518266">
    <property type="component" value="Unassembled WGS sequence"/>
</dbReference>
<feature type="domain" description="Sushi" evidence="10">
    <location>
        <begin position="317"/>
        <end position="378"/>
    </location>
</feature>
<feature type="domain" description="CUB" evidence="9">
    <location>
        <begin position="1"/>
        <end position="85"/>
    </location>
</feature>
<dbReference type="InterPro" id="IPR000859">
    <property type="entry name" value="CUB_dom"/>
</dbReference>
<dbReference type="SUPFAM" id="SSF57535">
    <property type="entry name" value="Complement control module/SCR domain"/>
    <property type="match status" value="8"/>
</dbReference>
<evidence type="ECO:0000313" key="11">
    <source>
        <dbReference type="EMBL" id="KAF3840050.1"/>
    </source>
</evidence>